<protein>
    <recommendedName>
        <fullName evidence="2">PDZ domain-containing protein</fullName>
    </recommendedName>
</protein>
<feature type="transmembrane region" description="Helical" evidence="1">
    <location>
        <begin position="142"/>
        <end position="164"/>
    </location>
</feature>
<dbReference type="InterPro" id="IPR036034">
    <property type="entry name" value="PDZ_sf"/>
</dbReference>
<feature type="transmembrane region" description="Helical" evidence="1">
    <location>
        <begin position="249"/>
        <end position="266"/>
    </location>
</feature>
<keyword evidence="1" id="KW-0812">Transmembrane</keyword>
<feature type="transmembrane region" description="Helical" evidence="1">
    <location>
        <begin position="54"/>
        <end position="71"/>
    </location>
</feature>
<name>A0A0J6CV38_9BACL</name>
<proteinExistence type="predicted"/>
<evidence type="ECO:0000313" key="4">
    <source>
        <dbReference type="Proteomes" id="UP000035996"/>
    </source>
</evidence>
<keyword evidence="1" id="KW-1133">Transmembrane helix</keyword>
<feature type="transmembrane region" description="Helical" evidence="1">
    <location>
        <begin position="220"/>
        <end position="237"/>
    </location>
</feature>
<feature type="transmembrane region" description="Helical" evidence="1">
    <location>
        <begin position="185"/>
        <end position="208"/>
    </location>
</feature>
<dbReference type="Proteomes" id="UP000035996">
    <property type="component" value="Unassembled WGS sequence"/>
</dbReference>
<feature type="transmembrane region" description="Helical" evidence="1">
    <location>
        <begin position="272"/>
        <end position="289"/>
    </location>
</feature>
<dbReference type="SUPFAM" id="SSF50156">
    <property type="entry name" value="PDZ domain-like"/>
    <property type="match status" value="1"/>
</dbReference>
<feature type="domain" description="PDZ" evidence="2">
    <location>
        <begin position="274"/>
        <end position="361"/>
    </location>
</feature>
<reference evidence="3" key="1">
    <citation type="submission" date="2015-06" db="EMBL/GenBank/DDBJ databases">
        <authorList>
            <person name="Liu B."/>
            <person name="Wang J."/>
            <person name="Zhu Y."/>
            <person name="Liu G."/>
            <person name="Chen Q."/>
            <person name="Zheng C."/>
            <person name="Che J."/>
            <person name="Ge C."/>
            <person name="Shi H."/>
            <person name="Pan Z."/>
            <person name="Liu X."/>
        </authorList>
    </citation>
    <scope>NUCLEOTIDE SEQUENCE [LARGE SCALE GENOMIC DNA]</scope>
    <source>
        <strain evidence="3">DSM 16346</strain>
    </source>
</reference>
<dbReference type="Gene3D" id="2.30.42.10">
    <property type="match status" value="1"/>
</dbReference>
<feature type="transmembrane region" description="Helical" evidence="1">
    <location>
        <begin position="102"/>
        <end position="122"/>
    </location>
</feature>
<dbReference type="InterPro" id="IPR001478">
    <property type="entry name" value="PDZ"/>
</dbReference>
<feature type="transmembrane region" description="Helical" evidence="1">
    <location>
        <begin position="12"/>
        <end position="33"/>
    </location>
</feature>
<dbReference type="PATRIC" id="fig|157733.3.peg.821"/>
<dbReference type="AlphaFoldDB" id="A0A0J6CV38"/>
<feature type="transmembrane region" description="Helical" evidence="1">
    <location>
        <begin position="77"/>
        <end position="95"/>
    </location>
</feature>
<dbReference type="STRING" id="157733.AB986_13815"/>
<accession>A0A0J6CV38</accession>
<keyword evidence="4" id="KW-1185">Reference proteome</keyword>
<dbReference type="SMART" id="SM00228">
    <property type="entry name" value="PDZ"/>
    <property type="match status" value="1"/>
</dbReference>
<comment type="caution">
    <text evidence="3">The sequence shown here is derived from an EMBL/GenBank/DDBJ whole genome shotgun (WGS) entry which is preliminary data.</text>
</comment>
<dbReference type="EMBL" id="LELK01000004">
    <property type="protein sequence ID" value="KMM36975.1"/>
    <property type="molecule type" value="Genomic_DNA"/>
</dbReference>
<organism evidence="3 4">
    <name type="scientific">Guptibacillus hwajinpoensis</name>
    <dbReference type="NCBI Taxonomy" id="208199"/>
    <lineage>
        <taxon>Bacteria</taxon>
        <taxon>Bacillati</taxon>
        <taxon>Bacillota</taxon>
        <taxon>Bacilli</taxon>
        <taxon>Bacillales</taxon>
        <taxon>Guptibacillaceae</taxon>
        <taxon>Guptibacillus</taxon>
    </lineage>
</organism>
<evidence type="ECO:0000256" key="1">
    <source>
        <dbReference type="SAM" id="Phobius"/>
    </source>
</evidence>
<evidence type="ECO:0000313" key="3">
    <source>
        <dbReference type="EMBL" id="KMM36975.1"/>
    </source>
</evidence>
<dbReference type="RefSeq" id="WP_048311691.1">
    <property type="nucleotide sequence ID" value="NZ_CP119526.1"/>
</dbReference>
<keyword evidence="1" id="KW-0472">Membrane</keyword>
<gene>
    <name evidence="3" type="ORF">AB986_13815</name>
</gene>
<evidence type="ECO:0000259" key="2">
    <source>
        <dbReference type="SMART" id="SM00228"/>
    </source>
</evidence>
<dbReference type="OrthoDB" id="198399at2"/>
<sequence>MDIIGLSILKGIISFFVHPLTYITLIGAFILGLSRVKRDRRDFHTRVHDALDDVAFAIVPGIIAGAAFMVANLFLGITLPFSSTVALSIAAFLLLVTGQIRFLSPAFTFILPVVAAIFYTPIDFGSEQINSIQDGIGSSSMIAIVLLVGILVIMEGILISRNAVRQTSPRLVESKRGKLVGGHEVQRLWLIPLFLFLPIGNVEAFSWWPLLHFGEQTYSFLLIPLPIGFQKLIHHALPVPELKRNGRQVLLLGISAVAIGLVSYVMNSHWLALITLGIVVIMRATILLLHRGKNKAAYFNERNEGLVILGILPESPADQMNLHVGEVISKVNGIPLGKGTDFYTALQRNAAHCKLEVLDFNGEVRFVQKALYHNEHHELGLLFVKEHRLHNIEEAQ</sequence>